<protein>
    <submittedName>
        <fullName evidence="1">TIGR02444 family protein</fullName>
    </submittedName>
</protein>
<dbReference type="EMBL" id="CP067977">
    <property type="protein sequence ID" value="QQQ19207.1"/>
    <property type="molecule type" value="Genomic_DNA"/>
</dbReference>
<evidence type="ECO:0000313" key="2">
    <source>
        <dbReference type="Proteomes" id="UP000595448"/>
    </source>
</evidence>
<keyword evidence="2" id="KW-1185">Reference proteome</keyword>
<accession>A0ABX7BNP8</accession>
<reference evidence="1 2" key="1">
    <citation type="submission" date="2021-01" db="EMBL/GenBank/DDBJ databases">
        <title>Brevundimonas vitis sp. nov., an bacterium isolated from grape (Vitis vinifera).</title>
        <authorList>
            <person name="Jiang L."/>
            <person name="Lee J."/>
        </authorList>
    </citation>
    <scope>NUCLEOTIDE SEQUENCE [LARGE SCALE GENOMIC DNA]</scope>
    <source>
        <strain evidence="1 2">GRTSA-9</strain>
    </source>
</reference>
<dbReference type="NCBIfam" id="TIGR02444">
    <property type="entry name" value="TIGR02444 family protein"/>
    <property type="match status" value="1"/>
</dbReference>
<proteinExistence type="predicted"/>
<dbReference type="Proteomes" id="UP000595448">
    <property type="component" value="Chromosome"/>
</dbReference>
<dbReference type="RefSeq" id="WP_201103558.1">
    <property type="nucleotide sequence ID" value="NZ_CP067977.1"/>
</dbReference>
<dbReference type="InterPro" id="IPR012659">
    <property type="entry name" value="CHP02444"/>
</dbReference>
<name>A0ABX7BNP8_9CAUL</name>
<gene>
    <name evidence="1" type="ORF">JIP62_03560</name>
</gene>
<sequence>MTTLWDWAVRAYRGEGVSETCLTLQDIHEQNVPLLLWAAWGAATGRTPDDETIEAACDTARAWDEAAVAPLRAVRRRLKNPLPDLDDAAREAVRTQVKAIELEAERHLLSALESLSPPVFTEPRPTIEGLVAVARQWSRITPRQSLERLAERLPA</sequence>
<evidence type="ECO:0000313" key="1">
    <source>
        <dbReference type="EMBL" id="QQQ19207.1"/>
    </source>
</evidence>
<organism evidence="1 2">
    <name type="scientific">Brevundimonas vitisensis</name>
    <dbReference type="NCBI Taxonomy" id="2800818"/>
    <lineage>
        <taxon>Bacteria</taxon>
        <taxon>Pseudomonadati</taxon>
        <taxon>Pseudomonadota</taxon>
        <taxon>Alphaproteobacteria</taxon>
        <taxon>Caulobacterales</taxon>
        <taxon>Caulobacteraceae</taxon>
        <taxon>Brevundimonas</taxon>
    </lineage>
</organism>
<dbReference type="Pfam" id="PF09523">
    <property type="entry name" value="DUF2390"/>
    <property type="match status" value="1"/>
</dbReference>